<keyword evidence="1" id="KW-0614">Plasmid</keyword>
<dbReference type="Proteomes" id="UP000623926">
    <property type="component" value="Plasmid unnamed3"/>
</dbReference>
<reference evidence="1 2" key="1">
    <citation type="submission" date="2021-02" db="EMBL/GenBank/DDBJ databases">
        <title>FDA dAtabase for Regulatory Grade micrObial Sequences (FDA-ARGOS): Supporting development and validation of Infectious Disease Dx tests.</title>
        <authorList>
            <person name="Sproer C."/>
            <person name="Gronow S."/>
            <person name="Severitt S."/>
            <person name="Schroder I."/>
            <person name="Tallon L."/>
            <person name="Sadzewicz L."/>
            <person name="Zhao X."/>
            <person name="Boylan J."/>
            <person name="Ott S."/>
            <person name="Bowen H."/>
            <person name="Vavikolanu K."/>
            <person name="Mehta A."/>
            <person name="Aluvathingal J."/>
            <person name="Nadendla S."/>
            <person name="Lowell S."/>
            <person name="Myers T."/>
            <person name="Yan Y."/>
            <person name="Sichtig H."/>
        </authorList>
    </citation>
    <scope>NUCLEOTIDE SEQUENCE [LARGE SCALE GENOMIC DNA]</scope>
    <source>
        <strain evidence="1 2">FDAARGOS_1212</strain>
        <plasmid evidence="1 2">unnamed3</plasmid>
    </source>
</reference>
<organism evidence="1 2">
    <name type="scientific">Streptomyces californicus</name>
    <dbReference type="NCBI Taxonomy" id="67351"/>
    <lineage>
        <taxon>Bacteria</taxon>
        <taxon>Bacillati</taxon>
        <taxon>Actinomycetota</taxon>
        <taxon>Actinomycetes</taxon>
        <taxon>Kitasatosporales</taxon>
        <taxon>Streptomycetaceae</taxon>
        <taxon>Streptomyces</taxon>
    </lineage>
</organism>
<name>A0ABD7DBR7_9ACTN</name>
<dbReference type="EMBL" id="CP070247">
    <property type="protein sequence ID" value="QRV39053.1"/>
    <property type="molecule type" value="Genomic_DNA"/>
</dbReference>
<accession>A0ABD7DBR7</accession>
<gene>
    <name evidence="1" type="ORF">I6J42_33700</name>
</gene>
<proteinExistence type="predicted"/>
<dbReference type="RefSeq" id="WP_205030093.1">
    <property type="nucleotide sequence ID" value="NZ_CP070247.1"/>
</dbReference>
<protein>
    <submittedName>
        <fullName evidence="1">Uncharacterized protein</fullName>
    </submittedName>
</protein>
<evidence type="ECO:0000313" key="2">
    <source>
        <dbReference type="Proteomes" id="UP000623926"/>
    </source>
</evidence>
<evidence type="ECO:0000313" key="1">
    <source>
        <dbReference type="EMBL" id="QRV39053.1"/>
    </source>
</evidence>
<geneLocation type="plasmid" evidence="1 2">
    <name>unnamed3</name>
</geneLocation>
<dbReference type="AlphaFoldDB" id="A0ABD7DBR7"/>
<sequence>MSKRTLSRKVAVEAAACVVEQKPWQRRGRRGVSVTVIVIEIVRIAQETIDWNDSLESALAVAIALLSFELLLGMFRSIGCRLKQLLPERVVLTRQSGGLRAVFG</sequence>